<dbReference type="AlphaFoldDB" id="A0A2H0X8S8"/>
<evidence type="ECO:0000313" key="3">
    <source>
        <dbReference type="Proteomes" id="UP000231414"/>
    </source>
</evidence>
<proteinExistence type="predicted"/>
<dbReference type="SUPFAM" id="SSF53335">
    <property type="entry name" value="S-adenosyl-L-methionine-dependent methyltransferases"/>
    <property type="match status" value="1"/>
</dbReference>
<evidence type="ECO:0000259" key="1">
    <source>
        <dbReference type="Pfam" id="PF08241"/>
    </source>
</evidence>
<organism evidence="2 3">
    <name type="scientific">candidate division WWE3 bacterium CG08_land_8_20_14_0_20_43_13</name>
    <dbReference type="NCBI Taxonomy" id="1975087"/>
    <lineage>
        <taxon>Bacteria</taxon>
        <taxon>Katanobacteria</taxon>
    </lineage>
</organism>
<protein>
    <recommendedName>
        <fullName evidence="1">Methyltransferase type 11 domain-containing protein</fullName>
    </recommendedName>
</protein>
<evidence type="ECO:0000313" key="2">
    <source>
        <dbReference type="EMBL" id="PIS20589.1"/>
    </source>
</evidence>
<feature type="domain" description="Methyltransferase type 11" evidence="1">
    <location>
        <begin position="42"/>
        <end position="83"/>
    </location>
</feature>
<accession>A0A2H0X8S8</accession>
<sequence length="212" mass="24871">MPEKVILNLGCGTIRIPGSIGVDCVPIEGFADVVWNLDKFPYPFPESYADEVWLIFTLEHLEDPFKVLEEVYRILKPQGKVFIRVPHFSSCYCWGELTHKRAFSSGFWRVFSGQDNNARRYYSKAEYSVVDLRVKYFLTYPPIKWFKSDSWKPHWEKFFIVGRLIKIFVSVVQFLIDLSPEIFERFWCYYVGGAAEICCVLKAEKSCDKENL</sequence>
<dbReference type="Proteomes" id="UP000231414">
    <property type="component" value="Unassembled WGS sequence"/>
</dbReference>
<dbReference type="EMBL" id="PEYW01000044">
    <property type="protein sequence ID" value="PIS20589.1"/>
    <property type="molecule type" value="Genomic_DNA"/>
</dbReference>
<reference evidence="3" key="1">
    <citation type="submission" date="2017-09" db="EMBL/GenBank/DDBJ databases">
        <title>Depth-based differentiation of microbial function through sediment-hosted aquifers and enrichment of novel symbionts in the deep terrestrial subsurface.</title>
        <authorList>
            <person name="Probst A.J."/>
            <person name="Ladd B."/>
            <person name="Jarett J.K."/>
            <person name="Geller-Mcgrath D.E."/>
            <person name="Sieber C.M.K."/>
            <person name="Emerson J.B."/>
            <person name="Anantharaman K."/>
            <person name="Thomas B.C."/>
            <person name="Malmstrom R."/>
            <person name="Stieglmeier M."/>
            <person name="Klingl A."/>
            <person name="Woyke T."/>
            <person name="Ryan C.M."/>
            <person name="Banfield J.F."/>
        </authorList>
    </citation>
    <scope>NUCLEOTIDE SEQUENCE [LARGE SCALE GENOMIC DNA]</scope>
</reference>
<gene>
    <name evidence="2" type="ORF">COT52_02980</name>
</gene>
<dbReference type="Gene3D" id="3.40.50.150">
    <property type="entry name" value="Vaccinia Virus protein VP39"/>
    <property type="match status" value="1"/>
</dbReference>
<dbReference type="InterPro" id="IPR013216">
    <property type="entry name" value="Methyltransf_11"/>
</dbReference>
<dbReference type="GO" id="GO:0008757">
    <property type="term" value="F:S-adenosylmethionine-dependent methyltransferase activity"/>
    <property type="evidence" value="ECO:0007669"/>
    <property type="project" value="InterPro"/>
</dbReference>
<name>A0A2H0X8S8_UNCKA</name>
<dbReference type="Pfam" id="PF08241">
    <property type="entry name" value="Methyltransf_11"/>
    <property type="match status" value="1"/>
</dbReference>
<comment type="caution">
    <text evidence="2">The sequence shown here is derived from an EMBL/GenBank/DDBJ whole genome shotgun (WGS) entry which is preliminary data.</text>
</comment>
<dbReference type="InterPro" id="IPR029063">
    <property type="entry name" value="SAM-dependent_MTases_sf"/>
</dbReference>